<comment type="caution">
    <text evidence="1">The sequence shown here is derived from an EMBL/GenBank/DDBJ whole genome shotgun (WGS) entry which is preliminary data.</text>
</comment>
<protein>
    <submittedName>
        <fullName evidence="1">Uncharacterized protein</fullName>
    </submittedName>
</protein>
<reference evidence="1" key="1">
    <citation type="journal article" date="2021" name="Open Biol.">
        <title>Shared evolutionary footprints suggest mitochondrial oxidative damage underlies multiple complex I losses in fungi.</title>
        <authorList>
            <person name="Schikora-Tamarit M.A."/>
            <person name="Marcet-Houben M."/>
            <person name="Nosek J."/>
            <person name="Gabaldon T."/>
        </authorList>
    </citation>
    <scope>NUCLEOTIDE SEQUENCE</scope>
    <source>
        <strain evidence="1">NCAIM Y.01608</strain>
    </source>
</reference>
<accession>A0A9P8PD08</accession>
<dbReference type="AlphaFoldDB" id="A0A9P8PD08"/>
<reference evidence="1" key="2">
    <citation type="submission" date="2021-01" db="EMBL/GenBank/DDBJ databases">
        <authorList>
            <person name="Schikora-Tamarit M.A."/>
        </authorList>
    </citation>
    <scope>NUCLEOTIDE SEQUENCE</scope>
    <source>
        <strain evidence="1">NCAIM Y.01608</strain>
    </source>
</reference>
<dbReference type="EMBL" id="JAEUBD010000983">
    <property type="protein sequence ID" value="KAH3669737.1"/>
    <property type="molecule type" value="Genomic_DNA"/>
</dbReference>
<evidence type="ECO:0000313" key="1">
    <source>
        <dbReference type="EMBL" id="KAH3669737.1"/>
    </source>
</evidence>
<organism evidence="1 2">
    <name type="scientific">Ogataea polymorpha</name>
    <dbReference type="NCBI Taxonomy" id="460523"/>
    <lineage>
        <taxon>Eukaryota</taxon>
        <taxon>Fungi</taxon>
        <taxon>Dikarya</taxon>
        <taxon>Ascomycota</taxon>
        <taxon>Saccharomycotina</taxon>
        <taxon>Pichiomycetes</taxon>
        <taxon>Pichiales</taxon>
        <taxon>Pichiaceae</taxon>
        <taxon>Ogataea</taxon>
    </lineage>
</organism>
<keyword evidence="2" id="KW-1185">Reference proteome</keyword>
<proteinExistence type="predicted"/>
<evidence type="ECO:0000313" key="2">
    <source>
        <dbReference type="Proteomes" id="UP000788993"/>
    </source>
</evidence>
<name>A0A9P8PD08_9ASCO</name>
<dbReference type="Proteomes" id="UP000788993">
    <property type="component" value="Unassembled WGS sequence"/>
</dbReference>
<sequence>MSSIWFRIARGLFLHNDPISASFVSICDIMVLKRWPKSEFTVCSANCMFDRVFKDFDESLESLMMVDSISKTILRLALSSFSSSSESSFSLTTFNVSE</sequence>
<gene>
    <name evidence="1" type="ORF">OGATHE_002549</name>
</gene>